<reference evidence="7" key="1">
    <citation type="submission" date="2018-06" db="EMBL/GenBank/DDBJ databases">
        <authorList>
            <person name="Zhirakovskaya E."/>
        </authorList>
    </citation>
    <scope>NUCLEOTIDE SEQUENCE</scope>
</reference>
<feature type="domain" description="Formyl transferase C-terminal" evidence="6">
    <location>
        <begin position="211"/>
        <end position="315"/>
    </location>
</feature>
<dbReference type="FunFam" id="3.40.50.170:FF:000003">
    <property type="entry name" value="Methionyl-tRNA formyltransferase"/>
    <property type="match status" value="1"/>
</dbReference>
<dbReference type="InterPro" id="IPR002376">
    <property type="entry name" value="Formyl_transf_N"/>
</dbReference>
<dbReference type="NCBIfam" id="TIGR00460">
    <property type="entry name" value="fmt"/>
    <property type="match status" value="1"/>
</dbReference>
<dbReference type="InterPro" id="IPR041711">
    <property type="entry name" value="Met-tRNA-FMT_N"/>
</dbReference>
<dbReference type="EC" id="2.1.2.9" evidence="2"/>
<evidence type="ECO:0000256" key="3">
    <source>
        <dbReference type="ARBA" id="ARBA00022679"/>
    </source>
</evidence>
<evidence type="ECO:0000313" key="7">
    <source>
        <dbReference type="EMBL" id="VAW48032.1"/>
    </source>
</evidence>
<dbReference type="InterPro" id="IPR037022">
    <property type="entry name" value="Formyl_trans_C_sf"/>
</dbReference>
<accession>A0A3B0W9Y0</accession>
<dbReference type="CDD" id="cd08646">
    <property type="entry name" value="FMT_core_Met-tRNA-FMT_N"/>
    <property type="match status" value="1"/>
</dbReference>
<evidence type="ECO:0000256" key="1">
    <source>
        <dbReference type="ARBA" id="ARBA00010699"/>
    </source>
</evidence>
<evidence type="ECO:0000259" key="6">
    <source>
        <dbReference type="Pfam" id="PF02911"/>
    </source>
</evidence>
<dbReference type="InterPro" id="IPR001555">
    <property type="entry name" value="GART_AS"/>
</dbReference>
<dbReference type="InterPro" id="IPR044135">
    <property type="entry name" value="Met-tRNA-FMT_C"/>
</dbReference>
<feature type="domain" description="Formyl transferase N-terminal" evidence="5">
    <location>
        <begin position="10"/>
        <end position="188"/>
    </location>
</feature>
<keyword evidence="4" id="KW-0648">Protein biosynthesis</keyword>
<dbReference type="PANTHER" id="PTHR11138">
    <property type="entry name" value="METHIONYL-TRNA FORMYLTRANSFERASE"/>
    <property type="match status" value="1"/>
</dbReference>
<comment type="similarity">
    <text evidence="1">Belongs to the Fmt family.</text>
</comment>
<dbReference type="InterPro" id="IPR036477">
    <property type="entry name" value="Formyl_transf_N_sf"/>
</dbReference>
<dbReference type="InterPro" id="IPR011034">
    <property type="entry name" value="Formyl_transferase-like_C_sf"/>
</dbReference>
<dbReference type="AlphaFoldDB" id="A0A3B0W9Y0"/>
<dbReference type="HAMAP" id="MF_00182">
    <property type="entry name" value="Formyl_trans"/>
    <property type="match status" value="1"/>
</dbReference>
<gene>
    <name evidence="7" type="ORF">MNBD_GAMMA04-599</name>
</gene>
<keyword evidence="3 7" id="KW-0808">Transferase</keyword>
<dbReference type="InterPro" id="IPR005794">
    <property type="entry name" value="Fmt"/>
</dbReference>
<dbReference type="FunFam" id="3.40.50.12230:FF:000001">
    <property type="entry name" value="Methionyl-tRNA formyltransferase"/>
    <property type="match status" value="1"/>
</dbReference>
<evidence type="ECO:0000259" key="5">
    <source>
        <dbReference type="Pfam" id="PF00551"/>
    </source>
</evidence>
<dbReference type="SUPFAM" id="SSF50486">
    <property type="entry name" value="FMT C-terminal domain-like"/>
    <property type="match status" value="1"/>
</dbReference>
<dbReference type="Gene3D" id="3.10.25.10">
    <property type="entry name" value="Formyl transferase, C-terminal domain"/>
    <property type="match status" value="1"/>
</dbReference>
<protein>
    <recommendedName>
        <fullName evidence="2">methionyl-tRNA formyltransferase</fullName>
        <ecNumber evidence="2">2.1.2.9</ecNumber>
    </recommendedName>
</protein>
<organism evidence="7">
    <name type="scientific">hydrothermal vent metagenome</name>
    <dbReference type="NCBI Taxonomy" id="652676"/>
    <lineage>
        <taxon>unclassified sequences</taxon>
        <taxon>metagenomes</taxon>
        <taxon>ecological metagenomes</taxon>
    </lineage>
</organism>
<dbReference type="GO" id="GO:0005829">
    <property type="term" value="C:cytosol"/>
    <property type="evidence" value="ECO:0007669"/>
    <property type="project" value="TreeGrafter"/>
</dbReference>
<dbReference type="Pfam" id="PF02911">
    <property type="entry name" value="Formyl_trans_C"/>
    <property type="match status" value="1"/>
</dbReference>
<dbReference type="CDD" id="cd08704">
    <property type="entry name" value="Met_tRNA_FMT_C"/>
    <property type="match status" value="1"/>
</dbReference>
<dbReference type="Gene3D" id="3.40.50.170">
    <property type="entry name" value="Formyl transferase, N-terminal domain"/>
    <property type="match status" value="1"/>
</dbReference>
<dbReference type="PROSITE" id="PS00373">
    <property type="entry name" value="GART"/>
    <property type="match status" value="1"/>
</dbReference>
<name>A0A3B0W9Y0_9ZZZZ</name>
<evidence type="ECO:0000256" key="2">
    <source>
        <dbReference type="ARBA" id="ARBA00012261"/>
    </source>
</evidence>
<sequence length="323" mass="35120">MTNFSPPPLRIIFAGTPDFSVSALQVLLDSEHEVIAVYTQPDRPAGRGRKLTASPVKTLALAHQLPVIQPESLKTAEAQQTLMDLNADLIVVVAYGLLLPKAVLDAPSYGCLNIHASLLPRWRGAAPIQRAIEAGDAETGVTIMQMDIGLDTGDMLYKVKTAITAEDNAASLHDRLSQLGANALMETLIQLQAQQLKPEQQNNTLVTYAKKLSKAEADIQWSESADSLVRKIQAFNPWPVAFTHFQGKPLRIGQARLILEEEIQRYQGGEKNSGTVLAIEKSGMVVATGSAPILIQQVQPSGKKMMSAYDFAQSRQLLGHCFS</sequence>
<evidence type="ECO:0000256" key="4">
    <source>
        <dbReference type="ARBA" id="ARBA00022917"/>
    </source>
</evidence>
<dbReference type="InterPro" id="IPR005793">
    <property type="entry name" value="Formyl_trans_C"/>
</dbReference>
<dbReference type="SUPFAM" id="SSF53328">
    <property type="entry name" value="Formyltransferase"/>
    <property type="match status" value="1"/>
</dbReference>
<dbReference type="EMBL" id="UOFB01000232">
    <property type="protein sequence ID" value="VAW48032.1"/>
    <property type="molecule type" value="Genomic_DNA"/>
</dbReference>
<proteinExistence type="inferred from homology"/>
<dbReference type="PANTHER" id="PTHR11138:SF5">
    <property type="entry name" value="METHIONYL-TRNA FORMYLTRANSFERASE, MITOCHONDRIAL"/>
    <property type="match status" value="1"/>
</dbReference>
<dbReference type="Pfam" id="PF00551">
    <property type="entry name" value="Formyl_trans_N"/>
    <property type="match status" value="1"/>
</dbReference>
<dbReference type="GO" id="GO:0004479">
    <property type="term" value="F:methionyl-tRNA formyltransferase activity"/>
    <property type="evidence" value="ECO:0007669"/>
    <property type="project" value="UniProtKB-EC"/>
</dbReference>